<dbReference type="EMBL" id="OU963869">
    <property type="protein sequence ID" value="CAH0394490.1"/>
    <property type="molecule type" value="Genomic_DNA"/>
</dbReference>
<name>A0A9P0AM37_BEMTA</name>
<evidence type="ECO:0000313" key="18">
    <source>
        <dbReference type="Proteomes" id="UP001152759"/>
    </source>
</evidence>
<evidence type="ECO:0000256" key="15">
    <source>
        <dbReference type="SAM" id="MobiDB-lite"/>
    </source>
</evidence>
<feature type="compositionally biased region" description="Basic residues" evidence="15">
    <location>
        <begin position="1103"/>
        <end position="1122"/>
    </location>
</feature>
<feature type="region of interest" description="Disordered" evidence="15">
    <location>
        <begin position="1097"/>
        <end position="1141"/>
    </location>
</feature>
<dbReference type="Pfam" id="PF13912">
    <property type="entry name" value="zf-C2H2_6"/>
    <property type="match status" value="2"/>
</dbReference>
<keyword evidence="8" id="KW-0862">Zinc</keyword>
<feature type="domain" description="C2H2-type" evidence="16">
    <location>
        <begin position="1513"/>
        <end position="1540"/>
    </location>
</feature>
<feature type="domain" description="C2H2-type" evidence="16">
    <location>
        <begin position="1033"/>
        <end position="1060"/>
    </location>
</feature>
<feature type="domain" description="C2H2-type" evidence="16">
    <location>
        <begin position="386"/>
        <end position="413"/>
    </location>
</feature>
<keyword evidence="9" id="KW-0832">Ubl conjugation</keyword>
<evidence type="ECO:0000256" key="9">
    <source>
        <dbReference type="ARBA" id="ARBA00022843"/>
    </source>
</evidence>
<evidence type="ECO:0000256" key="14">
    <source>
        <dbReference type="PROSITE-ProRule" id="PRU00042"/>
    </source>
</evidence>
<gene>
    <name evidence="17" type="ORF">BEMITA_LOCUS12781</name>
</gene>
<feature type="domain" description="C2H2-type" evidence="16">
    <location>
        <begin position="1293"/>
        <end position="1320"/>
    </location>
</feature>
<dbReference type="InterPro" id="IPR036236">
    <property type="entry name" value="Znf_C2H2_sf"/>
</dbReference>
<dbReference type="GO" id="GO:0048598">
    <property type="term" value="P:embryonic morphogenesis"/>
    <property type="evidence" value="ECO:0007669"/>
    <property type="project" value="UniProtKB-ARBA"/>
</dbReference>
<keyword evidence="7 14" id="KW-0863">Zinc-finger</keyword>
<evidence type="ECO:0000313" key="17">
    <source>
        <dbReference type="EMBL" id="CAH0394490.1"/>
    </source>
</evidence>
<evidence type="ECO:0000256" key="1">
    <source>
        <dbReference type="ARBA" id="ARBA00003767"/>
    </source>
</evidence>
<comment type="subcellular location">
    <subcellularLocation>
        <location evidence="2">Nucleus</location>
    </subcellularLocation>
</comment>
<feature type="domain" description="C2H2-type" evidence="16">
    <location>
        <begin position="1350"/>
        <end position="1377"/>
    </location>
</feature>
<evidence type="ECO:0000256" key="4">
    <source>
        <dbReference type="ARBA" id="ARBA00022499"/>
    </source>
</evidence>
<evidence type="ECO:0000256" key="7">
    <source>
        <dbReference type="ARBA" id="ARBA00022771"/>
    </source>
</evidence>
<evidence type="ECO:0000256" key="11">
    <source>
        <dbReference type="ARBA" id="ARBA00023125"/>
    </source>
</evidence>
<dbReference type="PANTHER" id="PTHR24376">
    <property type="entry name" value="ZINC FINGER PROTEIN"/>
    <property type="match status" value="1"/>
</dbReference>
<dbReference type="FunFam" id="3.30.160.60:FF:000130">
    <property type="entry name" value="Spalt-like transcription factor 4"/>
    <property type="match status" value="1"/>
</dbReference>
<protein>
    <recommendedName>
        <fullName evidence="16">C2H2-type domain-containing protein</fullName>
    </recommendedName>
</protein>
<keyword evidence="5" id="KW-0479">Metal-binding</keyword>
<dbReference type="Pfam" id="PF00096">
    <property type="entry name" value="zf-C2H2"/>
    <property type="match status" value="15"/>
</dbReference>
<dbReference type="Gene3D" id="3.30.160.60">
    <property type="entry name" value="Classic Zinc Finger"/>
    <property type="match status" value="19"/>
</dbReference>
<dbReference type="SUPFAM" id="SSF57667">
    <property type="entry name" value="beta-beta-alpha zinc fingers"/>
    <property type="match status" value="13"/>
</dbReference>
<evidence type="ECO:0000256" key="6">
    <source>
        <dbReference type="ARBA" id="ARBA00022737"/>
    </source>
</evidence>
<dbReference type="FunFam" id="3.30.160.60:FF:001239">
    <property type="entry name" value="Zinc finger protein 615"/>
    <property type="match status" value="1"/>
</dbReference>
<feature type="domain" description="C2H2-type" evidence="16">
    <location>
        <begin position="442"/>
        <end position="466"/>
    </location>
</feature>
<dbReference type="PANTHER" id="PTHR24376:SF235">
    <property type="entry name" value="C2H2-TYPE DOMAIN-CONTAINING PROTEIN"/>
    <property type="match status" value="1"/>
</dbReference>
<feature type="domain" description="C2H2-type" evidence="16">
    <location>
        <begin position="750"/>
        <end position="777"/>
    </location>
</feature>
<feature type="domain" description="C2H2-type" evidence="16">
    <location>
        <begin position="834"/>
        <end position="861"/>
    </location>
</feature>
<feature type="domain" description="C2H2-type" evidence="16">
    <location>
        <begin position="303"/>
        <end position="330"/>
    </location>
</feature>
<dbReference type="PROSITE" id="PS50157">
    <property type="entry name" value="ZINC_FINGER_C2H2_2"/>
    <property type="match status" value="24"/>
</dbReference>
<dbReference type="KEGG" id="btab:109032582"/>
<keyword evidence="13" id="KW-0539">Nucleus</keyword>
<reference evidence="17" key="1">
    <citation type="submission" date="2021-12" db="EMBL/GenBank/DDBJ databases">
        <authorList>
            <person name="King R."/>
        </authorList>
    </citation>
    <scope>NUCLEOTIDE SEQUENCE</scope>
</reference>
<dbReference type="FunFam" id="3.30.160.60:FF:001480">
    <property type="entry name" value="Si:cabz01071911.3"/>
    <property type="match status" value="1"/>
</dbReference>
<feature type="domain" description="C2H2-type" evidence="16">
    <location>
        <begin position="219"/>
        <end position="246"/>
    </location>
</feature>
<dbReference type="FunFam" id="3.30.160.60:FF:000875">
    <property type="entry name" value="zinc finger protein 236 isoform X7"/>
    <property type="match status" value="1"/>
</dbReference>
<dbReference type="FunFam" id="3.30.160.60:FF:000264">
    <property type="entry name" value="Zinc finger protein 236"/>
    <property type="match status" value="1"/>
</dbReference>
<dbReference type="GO" id="GO:0005634">
    <property type="term" value="C:nucleus"/>
    <property type="evidence" value="ECO:0007669"/>
    <property type="project" value="UniProtKB-SubCell"/>
</dbReference>
<dbReference type="PROSITE" id="PS00028">
    <property type="entry name" value="ZINC_FINGER_C2H2_1"/>
    <property type="match status" value="24"/>
</dbReference>
<feature type="domain" description="C2H2-type" evidence="16">
    <location>
        <begin position="275"/>
        <end position="302"/>
    </location>
</feature>
<comment type="similarity">
    <text evidence="3">Belongs to the krueppel C2H2-type zinc-finger protein family.</text>
</comment>
<sequence length="1780" mass="200025">MEAQTIDLGLGESQLFSFSSDLISGNDLPVIVDLANVNTLPTVSEGNILLDENGIAYLSIPIAFVQDTQQPTADPLAIDLKNNLAPVASVAAPAPVVYIDSSQLALLNNQELVFTNPPASTMQKSLSLNSHLEILGDPQDKQTLISLPSLPDGSVDISSIDLSSICINPSVAFNIVSPKVPEIPAEPVTKVEPSVSAVNKVVEVEAQQNLESEKKGPPYRCNICDQEFVMLHAFRSHQRSHRYEKPFKCKDCSASYNHASNLVLHEVIHTKDAELRCPECKKKFNRLASLKAHIMVHEKEESLCCPECGDEFYSQVDYVEHLMVHEAEWRQPKITEKEYSCKQCKRSFNSAGSLRDHMKNHYTLKRVISSKKYRRGSLRPKGYSGNKCDICEKQFQKPSQLLRHKRIHTGERPYKCNICPRAFSQAGSLKIHMLKHNGKKPYKCYFCQATFSQKGNLRCHVKRLHAIPPSGTTVYECNKCACVFRKVGSLNAHVNRAHRDSSVRGEKEKKLEQSEVEVASEDGPYELVDQTGDIKKEIDSNNTSFVEHTSVLNNNKMQITKLTLKRSGGVKWHLCMFCRKEFKKPSDLIRHIRTHTHEKPFKCTFCDKAFAVRSTLSSHMRTHIGKSYSCSYCPRSYSNPRALKLHKSSFHLSPSEWGKAAVWPPESADSGVGAITVQSETIKSENEPNENIPLKLKSSKIPTIIHAKILDHRPEKIAAPQKLTFLTELDSTKQSGQKQDSKTTATHRPYACTECNLRFSKTSHLKTHMRKHTGEKPFQCNICKKSFVTAGILRVHARSHIGIKNFSCSDCGKLFSTRGSLRRHSAIHSENDQFACPHCQKTYKCIASCKKHIQTHRFDKEIQIEKKGESAEKDEPTTYDDVVYSLTEELTSEDVVFSGVEGQFRLLEEPAEKITEEIVYAETSKESGCEAHINSDENRSAGQTLSQESLQEIEDSLNQQLFGGNVSAVTLDKDQGTCQTIINFDRSFNNCVFSSIEIPSDELVSGLNQVIVTSSSSGVTNILPQNIKIINEFRCEVCDSTFGSNLDLESHRLVHTTLDPVVVTSGIPITSVLGTSVDPAASITTFAPILSAEPELMSSSKTVRAKTSRRKSRPVGRRKSYKSKAPGSYHVDNSGTENRDDQTKASINFSIECPVCHEEFPSGVAFQTHLETLNDEQHSLVTTHDLLNLQTIINLESSTKKKSRWKRGAARVLTEDERKELAKVQPETVSSVSEKVLISLIAEKDRVNDIKEPEEKFEKEPMHQHQCKYCPKSFRKPSDLIRHLRIHTGERPFQCQICLKCFTVKSTLECHLKTHSIGKKHFSCHVCGYHFATKGSLKVHMRLHTGAMPFRCPICSQRFRTSGHRKTHLLMHMKNGKKEALNLNENVLNGMQTIVISNDMEQDTVITSEIPSETEVIAEDNIVSSDTIIATKDSLVVQPLSLLNSDADKNVYVQTFHTCRECGKSFKKLSQLTRHVRIHTGERPFRCTECPKAFNQKNALVMHMKRHTGEKPWSCPECGAAFAQKGNLQQHIKRNHKHRPFVTTQDLTAQTQDLDKVASKPRARKTPISKPVMITANITDKTHNLQKATSKPRARCISTPKPVAVMQDLNEQTLDLDEVIITHDIQNVPISKSTTIIQDPIGKTFNMNKSTTKPRVRRIAPSKPVTVTQDLSNQTFNLVEEMSQNISISKPFIIAQDVTEKTQNPVKPARKPRSRRNPPVMPVMVTQILPDQTIDLDKHHEQDISTSKPVTITLDLTDKTLDLEKVMNDLFPQMKHDSLN</sequence>
<evidence type="ECO:0000256" key="10">
    <source>
        <dbReference type="ARBA" id="ARBA00023015"/>
    </source>
</evidence>
<accession>A0A9P0AM37</accession>
<evidence type="ECO:0000256" key="13">
    <source>
        <dbReference type="ARBA" id="ARBA00023242"/>
    </source>
</evidence>
<feature type="domain" description="C2H2-type" evidence="16">
    <location>
        <begin position="475"/>
        <end position="503"/>
    </location>
</feature>
<feature type="domain" description="C2H2-type" evidence="16">
    <location>
        <begin position="806"/>
        <end position="833"/>
    </location>
</feature>
<feature type="domain" description="C2H2-type" evidence="16">
    <location>
        <begin position="1457"/>
        <end position="1484"/>
    </location>
</feature>
<dbReference type="GO" id="GO:0042802">
    <property type="term" value="F:identical protein binding"/>
    <property type="evidence" value="ECO:0007669"/>
    <property type="project" value="UniProtKB-ARBA"/>
</dbReference>
<feature type="domain" description="C2H2-type" evidence="16">
    <location>
        <begin position="1485"/>
        <end position="1512"/>
    </location>
</feature>
<dbReference type="FunFam" id="3.30.160.60:FF:000301">
    <property type="entry name" value="Zinc finger protein 236"/>
    <property type="match status" value="1"/>
</dbReference>
<dbReference type="InterPro" id="IPR013087">
    <property type="entry name" value="Znf_C2H2_type"/>
</dbReference>
<feature type="domain" description="C2H2-type" evidence="16">
    <location>
        <begin position="247"/>
        <end position="274"/>
    </location>
</feature>
<keyword evidence="10" id="KW-0805">Transcription regulation</keyword>
<dbReference type="FunFam" id="3.30.160.60:FF:000446">
    <property type="entry name" value="Zinc finger protein"/>
    <property type="match status" value="1"/>
</dbReference>
<evidence type="ECO:0000256" key="5">
    <source>
        <dbReference type="ARBA" id="ARBA00022723"/>
    </source>
</evidence>
<dbReference type="GO" id="GO:0000978">
    <property type="term" value="F:RNA polymerase II cis-regulatory region sequence-specific DNA binding"/>
    <property type="evidence" value="ECO:0007669"/>
    <property type="project" value="TreeGrafter"/>
</dbReference>
<feature type="domain" description="C2H2-type" evidence="16">
    <location>
        <begin position="601"/>
        <end position="628"/>
    </location>
</feature>
<keyword evidence="4" id="KW-1017">Isopeptide bond</keyword>
<evidence type="ECO:0000256" key="12">
    <source>
        <dbReference type="ARBA" id="ARBA00023163"/>
    </source>
</evidence>
<feature type="domain" description="C2H2-type" evidence="16">
    <location>
        <begin position="778"/>
        <end position="805"/>
    </location>
</feature>
<evidence type="ECO:0000256" key="3">
    <source>
        <dbReference type="ARBA" id="ARBA00006991"/>
    </source>
</evidence>
<feature type="domain" description="C2H2-type" evidence="16">
    <location>
        <begin position="414"/>
        <end position="441"/>
    </location>
</feature>
<keyword evidence="6" id="KW-0677">Repeat</keyword>
<dbReference type="FunFam" id="3.30.160.60:FF:001818">
    <property type="entry name" value="GDNF-inducible zinc finger protein 1 isoform X1"/>
    <property type="match status" value="1"/>
</dbReference>
<feature type="domain" description="C2H2-type" evidence="16">
    <location>
        <begin position="1265"/>
        <end position="1292"/>
    </location>
</feature>
<organism evidence="17 18">
    <name type="scientific">Bemisia tabaci</name>
    <name type="common">Sweetpotato whitefly</name>
    <name type="synonym">Aleurodes tabaci</name>
    <dbReference type="NCBI Taxonomy" id="7038"/>
    <lineage>
        <taxon>Eukaryota</taxon>
        <taxon>Metazoa</taxon>
        <taxon>Ecdysozoa</taxon>
        <taxon>Arthropoda</taxon>
        <taxon>Hexapoda</taxon>
        <taxon>Insecta</taxon>
        <taxon>Pterygota</taxon>
        <taxon>Neoptera</taxon>
        <taxon>Paraneoptera</taxon>
        <taxon>Hemiptera</taxon>
        <taxon>Sternorrhyncha</taxon>
        <taxon>Aleyrodoidea</taxon>
        <taxon>Aleyrodidae</taxon>
        <taxon>Aleyrodinae</taxon>
        <taxon>Bemisia</taxon>
    </lineage>
</organism>
<dbReference type="Proteomes" id="UP001152759">
    <property type="component" value="Chromosome 8"/>
</dbReference>
<proteinExistence type="inferred from homology"/>
<evidence type="ECO:0000256" key="8">
    <source>
        <dbReference type="ARBA" id="ARBA00022833"/>
    </source>
</evidence>
<feature type="domain" description="C2H2-type" evidence="16">
    <location>
        <begin position="339"/>
        <end position="366"/>
    </location>
</feature>
<evidence type="ECO:0000259" key="16">
    <source>
        <dbReference type="PROSITE" id="PS50157"/>
    </source>
</evidence>
<feature type="domain" description="C2H2-type" evidence="16">
    <location>
        <begin position="628"/>
        <end position="656"/>
    </location>
</feature>
<keyword evidence="12" id="KW-0804">Transcription</keyword>
<feature type="domain" description="C2H2-type" evidence="16">
    <location>
        <begin position="573"/>
        <end position="600"/>
    </location>
</feature>
<dbReference type="GO" id="GO:0008270">
    <property type="term" value="F:zinc ion binding"/>
    <property type="evidence" value="ECO:0007669"/>
    <property type="project" value="UniProtKB-KW"/>
</dbReference>
<evidence type="ECO:0000256" key="2">
    <source>
        <dbReference type="ARBA" id="ARBA00004123"/>
    </source>
</evidence>
<dbReference type="FunFam" id="3.30.160.60:FF:000508">
    <property type="entry name" value="Myeloid zinc finger 1"/>
    <property type="match status" value="1"/>
</dbReference>
<keyword evidence="18" id="KW-1185">Reference proteome</keyword>
<feature type="domain" description="C2H2-type" evidence="16">
    <location>
        <begin position="1322"/>
        <end position="1349"/>
    </location>
</feature>
<dbReference type="FunFam" id="3.30.160.60:FF:000100">
    <property type="entry name" value="Zinc finger 45-like"/>
    <property type="match status" value="1"/>
</dbReference>
<dbReference type="FunFam" id="3.30.160.60:FF:000247">
    <property type="entry name" value="Zinc finger protein 236"/>
    <property type="match status" value="2"/>
</dbReference>
<dbReference type="FunFam" id="3.30.160.60:FF:000744">
    <property type="entry name" value="zinc finger E-box-binding homeobox 1"/>
    <property type="match status" value="1"/>
</dbReference>
<dbReference type="FunFam" id="3.30.160.60:FF:000624">
    <property type="entry name" value="zinc finger protein 697"/>
    <property type="match status" value="1"/>
</dbReference>
<keyword evidence="11" id="KW-0238">DNA-binding</keyword>
<dbReference type="GO" id="GO:0001228">
    <property type="term" value="F:DNA-binding transcription activator activity, RNA polymerase II-specific"/>
    <property type="evidence" value="ECO:0007669"/>
    <property type="project" value="TreeGrafter"/>
</dbReference>
<comment type="function">
    <text evidence="1">May be involved in transcriptional regulation.</text>
</comment>
<dbReference type="FunFam" id="3.30.160.60:FF:000478">
    <property type="entry name" value="Zinc finger protein 133"/>
    <property type="match status" value="1"/>
</dbReference>
<dbReference type="SMART" id="SM00355">
    <property type="entry name" value="ZnF_C2H2"/>
    <property type="match status" value="25"/>
</dbReference>